<dbReference type="Pfam" id="PF17803">
    <property type="entry name" value="Cadherin_4"/>
    <property type="match status" value="1"/>
</dbReference>
<dbReference type="Pfam" id="PF00404">
    <property type="entry name" value="Dockerin_1"/>
    <property type="match status" value="1"/>
</dbReference>
<dbReference type="InterPro" id="IPR006626">
    <property type="entry name" value="PbH1"/>
</dbReference>
<feature type="region of interest" description="Disordered" evidence="5">
    <location>
        <begin position="3239"/>
        <end position="3260"/>
    </location>
</feature>
<feature type="domain" description="Peptidase metallopeptidase" evidence="6">
    <location>
        <begin position="384"/>
        <end position="534"/>
    </location>
</feature>
<gene>
    <name evidence="7" type="ORF">CA85_24670</name>
</gene>
<proteinExistence type="predicted"/>
<feature type="region of interest" description="Disordered" evidence="5">
    <location>
        <begin position="6826"/>
        <end position="6849"/>
    </location>
</feature>
<name>A0A5C5XVE0_9BACT</name>
<dbReference type="RefSeq" id="WP_146391501.1">
    <property type="nucleotide sequence ID" value="NZ_SJPK01000005.1"/>
</dbReference>
<dbReference type="Pfam" id="PF04151">
    <property type="entry name" value="PPC"/>
    <property type="match status" value="1"/>
</dbReference>
<dbReference type="EMBL" id="SJPK01000005">
    <property type="protein sequence ID" value="TWT66373.1"/>
    <property type="molecule type" value="Genomic_DNA"/>
</dbReference>
<dbReference type="SMART" id="SM00710">
    <property type="entry name" value="PbH1"/>
    <property type="match status" value="10"/>
</dbReference>
<dbReference type="Pfam" id="PF20009">
    <property type="entry name" value="GEVED"/>
    <property type="match status" value="1"/>
</dbReference>
<dbReference type="InterPro" id="IPR001818">
    <property type="entry name" value="Pept_M10_metallopeptidase"/>
</dbReference>
<comment type="caution">
    <text evidence="7">The sequence shown here is derived from an EMBL/GenBank/DDBJ whole genome shotgun (WGS) entry which is preliminary data.</text>
</comment>
<evidence type="ECO:0000256" key="2">
    <source>
        <dbReference type="ARBA" id="ARBA00022723"/>
    </source>
</evidence>
<evidence type="ECO:0000313" key="7">
    <source>
        <dbReference type="EMBL" id="TWT66373.1"/>
    </source>
</evidence>
<dbReference type="Pfam" id="PF00413">
    <property type="entry name" value="Peptidase_M10"/>
    <property type="match status" value="1"/>
</dbReference>
<dbReference type="GO" id="GO:0008270">
    <property type="term" value="F:zinc ion binding"/>
    <property type="evidence" value="ECO:0007669"/>
    <property type="project" value="InterPro"/>
</dbReference>
<evidence type="ECO:0000313" key="8">
    <source>
        <dbReference type="Proteomes" id="UP000318053"/>
    </source>
</evidence>
<dbReference type="OrthoDB" id="247526at2"/>
<keyword evidence="1" id="KW-0645">Protease</keyword>
<keyword evidence="8" id="KW-1185">Reference proteome</keyword>
<dbReference type="SMART" id="SM00235">
    <property type="entry name" value="ZnMc"/>
    <property type="match status" value="1"/>
</dbReference>
<dbReference type="GO" id="GO:0000272">
    <property type="term" value="P:polysaccharide catabolic process"/>
    <property type="evidence" value="ECO:0007669"/>
    <property type="project" value="InterPro"/>
</dbReference>
<evidence type="ECO:0000256" key="4">
    <source>
        <dbReference type="ARBA" id="ARBA00022833"/>
    </source>
</evidence>
<feature type="region of interest" description="Disordered" evidence="5">
    <location>
        <begin position="3131"/>
        <end position="3157"/>
    </location>
</feature>
<sequence length="6849" mass="713891">MPRRPDTDRSLFSRTDARKKSRTARGLNRFGRRLHHETLEKRELLAADLLAIRPDAGALISEGTNLSTPPREFSLLFNGDANLDENSITNDTVRLVRAGDDATLGTADDVQVSLGYVGFVEPGNTDSDNLHKIVLRPASTAAANATDPSFAFPDDFYRIEVIGSGSDPLQDLNGVAFNGGQDSLTPFRLDRGIQVTAVIPQPIERAPGGSLTVHEDRIDVYFDDQEIAPAVAENPAFYRLVDTAGPADVATTPDSVSYFPAENRVSLQFSAAIPAATYRLDIGSSLAPTGSSGVLPQTFSGEIGTSFEDLLAPSAAGNFGSLSSGTSVKVASEISPLGSVALPARPGGLDEPGHREVQIEAHYGSTGLGPVAPQATQTRYYSFPDEFPANAVGIVYKNFISPSEKEIVRGILEIYAQQIGMEFVESNTRAGTLVIGKGDLQAADPEATSGPGGVAGLGGGNLVVMDKEDYAESNRYFGDGFTGVAFHEIGHALGLGHAYEIPATMGGPLPNDQTGSNVSPGDNDLIHLQRIIPPNSNDIDLYRFNLVEPGEVQIETSAERLATPSLLNTVLRLFRKNDDGTSELVAQNDRYYGSDSLIEVELEAGEYFFGVSSAGNESYDPAIPDSGFGGTTDGNYEVQISFTARPTAAQQLTDIDGTAIDGDGDGTPGGVHSFWFESDPNAIYVDKLAAAGGTGTIADPYNSIAPALAAAQAITAAGTTRALVRVAGNVDESSPTGLRDATPYLIGSTRSGEALADGNSLTVPQGTTVRIEAGALLKLRAANIDVGTSSIGANRAGGAVQVLGTPTLPVYLRSYHDDQAGGDSDGNGPSPTGGDYGGIVLRDDSDLESDGVFLSTINHADIQHGGGKGTPTGTRVFSPIDINDARPTISFNTITDAAKAAISASPNSFDDSLGRIGPDVLGNYLRGNTDNGLFVGIPTNLGSSVQKMTVSGRFDDTDITHILTESLIIVGNPGGPILEDGVLTARPSGRLIIDPGTVVKLRESRIESERGAATLIAEGTANSPIIFTSVADSRYGGSGVFQTNSGSATPQPGDWGGLFFGEASRGSLDHTVIAFGGGVVPTAATAGGASDRFNAVEIHQADVRIANSLITDNADGNASGNRFGRGNNQAAAIYVRGSQPILVDNQIVGNAGPAININANSLRYDTQVDSGRSIGAVSRYSQFDDNRGPLIRLNELDDNGTNGLKVRGETLATQSVWDDSDIVHVLDGQIVVGNHHTYSGLRLQSNVSESLVVKVDGADSGFTATGTPLDIVDRIGGTIQVIGLPGYPVVITHLSDDSVGAGFTPDGHLMTDTNNGGGAVGNQAWQGFQFDEWSNDRNVAIIREAESPLTGGESINSNPITKAQPLGVLAPDLKSGDENRRLGFQVHGYISPDDATDEDVYSFQATAGTQVWIDIDRTNTTLDTAFDIVLDDGTPSGTLVFSSDDPIPFGQPGALTQEPWLGGDYYTLTNNDPGASVILVDTGTYYVRVRAVEVDHDGDASTPAVPVSKGEYQLQVRLQQIDEFPGSTVRYADVRYASTAFDVQGLPRHSPLVGDAAEADDAGGNVTGASSQELVNLLETDAAAISLAGALGNAADVDVYQFNVEHEATQSIPGVTTAVGTVSVVFDMDYADEKRGDTTIAVFDEDSRLVFIGRESNVVDDQPAVGGDGQSLADLSRGSLGTDDPYIGPVHLIAGEQYYVAVMSNQVTPSVVASQFALSGPNGTGDAGTLTRLEPINSVDRIVEDHIGFTGYLSSQDEDGGGLANNIQPLTGPLLDISTSASLDTHVASFRLQDVGLFVATDRSNHDDHDNLYTVDPFSGGPIIKDLTFDDDNLTDGENDIQDIVIRGDGVMYGYRRNVDGANMVGQLVTLDPFDGTVIATQDDNIPGVEGFSNVRDVFDPPNPNARSRAQRADEVTHSDEVDAVTFRRNGDTGGDAPVPRYETYYSVRESDNASRLYRGDANGDASPAAPTNTTNRYGFIGDIQPAGVTFAEQFVTVNNGNPDDYQFTNILLRSNIPGEAGNFSVSISYKQGGDPVDVSLFGDTINIRLRRAGDPLVVNATANDIVNAINDDDDVKERVIALVYSGNDNNNGDGNGGLTAVGQSVTPRVIGVGAADEVLQGRVTGLAMGNYDGSGDLYGVTSGGEFISVSRVDGEATVLQMVPGVSFAGLSQGPQNVEGGRYKNTLFATTDDGQLFAFNTDGTFANVFDSGDSAQLVQVTPGGVAGGDFTLTVNDGVSRQTTLPIAAEAPTNMSVNAEQTLLADATVGTFTLSVEKSYKAITSLQSDIDDATATIQVQAINLVDGVAPLPATPFVIEVESEQMLVTSRAGNTLTVVRGHNGTTAVAHADTETVSEVVTSTVAAPINAAATTIQVNDATPFPTAGPFQIRIGGEDIQVNAVAGNTLSVVRGINGTTAAAANAGATIQQIQTTGSLTYDASSFAIRNALRNLSFIGFNGVNVSGDLAGGATVEFQNGLGHLDVSPLTADNSGLGHNEHQVISLGAGGGVDAGTYTLSFGGDTTDPIAYDADAAAIRDALTLLPSIGAGNVNVTTYSAFPGSTDVQFEVEFTGALGLTDQPAITADSVGLINNERQQLSITGAPTGGTFTLSLGSSTSAALNFDVDAAAVKAAIVSLLSQESITAVADDVTVTGGPMPGTMLVEFSGTLEDVDLDEIVVDVSSLTGGTPAAASNTLENGDSISVGVSSLRSGGAGGNSLLVIDEVQGVRSVEDSLVALSTIGPNDVRVRGDLATGVTVHFTGILSGVNVDPMDVDNSLMLPGATATTTVTSSIDDGLGDEASTSITGMDGAPIGLAFSPLDFNLWHPTMQRANDAGHGINPAPDNSRNSLGDDFNFDDGITGTRQTSQGSGGASFYFGLEQWTRNPNTNFQGYMSPADRTENAQYGLSLEQHRDLSSNAAIRNTYDLAGGAKGSLTTNEFSLDTADYYDRPTLYFNYLLETEAASGINVSNVDAEQYFRDSARVYASRDDGVTWELVATNNSVLSGADASDGDAEAELPTFLSHVADAGANSADPQPESKQIVQELFDAEAGNPVWHQARIDLSPFAGEASVKLRFDFSTSGSSIEGNLSADRFGDVNDDEHSVGGSNNNFEGFYIDDLMVGFAERGEMVTNAPPTTNNAFTDLSQNNRTDVNRDDDSLTNQLSGEYQLEMRRAGEYAFGSEGSVVVFQTFDTNARHILELLDGTGVDADRNKQREQGLLILENNIISDSRVVGVHVAPPAAQGEGSGVTYPGPTQNFSDKDDQGLVPGIVIQNNIIVGSSGVDYSGQPNGTPQRPAPVGRIINNTFIGDGQYGVQIRDNASPTLLNNVFSTLSNGIIDNGVGAIIDNNYFNNAGAALGSDAREGTDPLFIDPDGRNYYPLSTAGTINNSQDLLNDRGSYAAFKDILGIPQSPYFAPSLDAFGQLRVSGGIGGDGAGPNTDIDIGAADYSDFVQPYASLLNPVDQDDAGLDSDPAETFIQLDNPDVQAFSVLLSDGENANSPFAGTGIDPDTVNASTVLIRQDNRLLEVGRDFNLAFNPSTGELRLTPLSDLWNPNSVYEIILLNGDQKVVTLDVENGSVLTDGDQVAVTNGGQSATLEFDSGYVVQLGAADSILDGQTFEYSTATGTQGYTARFQINKMATSSAGNFTGEVGLGQTPAGDDLTIEVTTPGQFAVGDFIRISDEIMAVVGVDATAGELTVQRAVLGTPRMVHQAGARPANLVEQVDAGQRAVIDSAIGNVATDDSFLVFQASDLGLDPAELALTGMMTFVRVNEEVMRVTGYDEGTGTLTVQRGALGSTIASHSQFSIVEVVASTRSATLATDQTVHLDDVLLDGTTAGPLTVTGDRLLASDRIVEVTPDADFVPKVGDLLQIGSEIVKITDVQPAAIAGDLSLSIDRGLFDTAVVEHAATMTETIAGVETTYPTPIRLIDSAFQTISLFESDPLDDVELPAVNGAAEGQMQSGIASKIARAMREFQASEPSTAGDLDLRLPHAQGIEGGRVYLGGHVGDSIAFSSGSAAGLSASLVAGAEPGVSDGAIAVPFIPSASFPQSAVNAAVLSAINNADNLGLTGVSEGGGGFYLVSDSGGDIAEISVASTGGGFTTSVSDVHGIADKAGNLLRPNRSTQTRFTVGVGPTAYDFGDGVDTADPNNLARHTVLGLGTDLDGDPRLGPVHDSSGRIVDSEDSVGASFDLANVLRDDAVTPPATAIGVGIDALATTVQVTAGTAASFADRVGGYLLLGDEIVRLDAIGSADSLKIARGQLDSRATSHDASTPLTAADDENGLDLSAVEATFNIARTTTDGGGPVMINVLATDYGVVDGWIDFNHNGRLDVGDNPTNYDERVFDTVAVWPGENLLPVSFPTTLPGGATITGDMVMRLRVSKLGGLSADGLAIGGEVEDHEITIVAGVPPLLKDLNDDTIDDDQTESFTTTEHVLGMGATPATGMVFQASVDADDQAISVLEIVDLQSGRAYPVEGGAAVIDELHDSLGRLAGKLTVQSDSTVTFVPRSNYDTGPVPGPDGIPGTADDVSPVLEFGYRVVDASGVAGVETGTISLSVTPVNQAPTLDSIATTSDAGEDLDALVEDQDLDGDNVIDKQNVTLTGISAGAGNVQPVRVTATTVNLADDGSGAFVDGASQSPLLITDLEVVGLDGAAYDGGSSQARLAFGTTPDQYGTASITVTVTDPGLDGDFDTAADNLTVSETLTVTVAPVNDKPATVERLWTQSEAAEGAGETPVSFAFTAADLAGTSGAANPFDDKTRVDAGGSGAAPFNEENQLSTLTVSKLILPDNAVITYLQTDAAGDTLITQADRTLEFANLFDSTGAVSYGEVTVTFAGSDGQTGMLVIQHSGGRFDSAVYTPEVDANDNYDGLPQELQYVISDSGVSIAPKVNSGEPDTQLGATDPIESNPETIRFAITPKADSPFLGDFLSDINIDETEADTDPSNDSYTLQLADLFVDEDLAFLLGAGADETGTVPASWISITANAGNPAGLLALPTVNQTADTDPISLTLTPVPDAYGVAEFDVTITNPDNGLASATKTLTVTVNPTNDAPMTSDRVVTGQEDIAYSFDISDLIHPASDPTVASEFVGDGVTPPMYDESEQDLLVYGFQYLDTEYLSADYDNGPGVDAQQVVELPNGDVTLTFRSGVFVSGTFTPDPDYFVDDAAASALAGDVLQYTVIDAGQYFLYGPGTGADSGSTVLVGTAPVINPLPAEAPQIASASITFVTEAVNDAPTIPAYTPTVNFYEDQPTSFSGILQANIFADPTTDRILPGPGNERVTQTMVEPVTLSYVSGTAGMLAGDPTLSLSGTLSIEPMADAFGTAVYEITLTDSEGATTTPKPLLTISIDAVNDQPIAYNRSIIMDEAVEPATASQMITAEDLILGNQLNLGQTVEQPAIPAHADINPLFAENDSLEIAEIIVPDASGNPRPFRGASNEPSQVETATGGILTLTFAPSQSTNVPAGTMRFVSAEYVPAVDYNQTTPYFKVTDDFQFIVRDSGPNTTDQDATLQHRSLSEPASARISVVAKNDPPVFPTLEIVDSTVTFSEIEVGDTTPQQRDVYAGSGTRVQAGPSTAIDELALQTDVGVRFVPVSVPPGLMASLPTMTNDGVIEVHPNADAYGDAVYDVIASDGILDASAQRITIAITGTNDAPTAPAYAFTTLEDQPVTIHDVANSVDLSDGARASSLPVDSPFNESGQDLQVVGIGMVDPNDPDTNLPTPDVTATDASISYVFDANLGTETATEQVKTPNGTLDVTFEQRVNGELSSGFISKIVYTPDPGYNDTLPDDTFTYFVSDYGNMPVPGSDPARDLVIPTDVASELSLPARVSVRVGPVNTPPTVPEFEDNGVFVFDEDATAPDTIRNQVFLDDSLVIDAGGGADEADQTVQITLTADDTTLANQVFSAPTTLTADGTLQVFPNPDAFGTVTYTLSVVDLSPEGDVLTNPPVTREFTIVVNSVNDQPTAAAKAFTLAEHREELDAGGSPVPTSDGDGFLDISAETLLLNNAAGGAAQPSSFVDSIEPPFNEIDQLGDLRVTGLGLAGATAPAKSADDPTLVYGDVAGEMIATDSLEIANGTLTITYQQSDADVSDRFVKSIRYTPDADYNSASPYDPTDLFTYFVDDGGSLEHLSAAAIVTMTVTATNDLPSIPALRSDTVNAAEFVVGDEGGAYSTNVFTDSGAVILPGPAPSDSSPGARDENANSTVHIDLERISGAGGLFDTEPTLTENGTLSLDANPDAFGSAVYDIVVSERDLSGNTSPALDQVSRQRITITLSSGNDVPTAPDRTLEMLEFSELENGTGNPVTGDPTTIVETEQRLLDLNGDFEGPASAGGSADFPEIQTLHVTGIGLAGDTTPAVTGESLVGDYATNPGTGNMEASQSFTLANGVLTVTFVEVTSGNATERYLDRLSYVPDTDYNSATPGTTPDQFTYFVTDSGTPAETSAPGLVTLQVNPNNDVPTFTVNSDAFGPNDTLYAPIRDDGGTVTFSGLVSDLSPGPPTAADEQANQTVVFRYQPADSEGTNGTDLSTLFRREPDLINGTLYLYPAVNATGTATLVFRADDGPDSRVDPNTKYQELTLNIDIGSRPVPEAPPIRTGTYNNPDSSGVAIVDLNDVFLSTDGLDLSETVILTNGTGGVASINPTTGELEYRPNPGHLGEDVVIIEVQDNSGVKSGPVEVQFNTTRNRLTNPVIAEDVNRSGLVTSLDALVVINLLNEQENGDGVPVDSISGDDYYYDVSDNGVVTSLDALRVINYLNEQGPSSSPEPIAPQSTAPQSVISLPEVDSSIVEESSVSTIDADAAKVNGTGQSDASSTAVLDLIAVDQAQDKEKADQSDSHESSLDAAISDLF</sequence>
<dbReference type="InterPro" id="IPR002105">
    <property type="entry name" value="Dockerin_1_rpt"/>
</dbReference>
<dbReference type="InterPro" id="IPR024079">
    <property type="entry name" value="MetalloPept_cat_dom_sf"/>
</dbReference>
<feature type="compositionally biased region" description="Polar residues" evidence="5">
    <location>
        <begin position="3139"/>
        <end position="3148"/>
    </location>
</feature>
<dbReference type="GO" id="GO:0031012">
    <property type="term" value="C:extracellular matrix"/>
    <property type="evidence" value="ECO:0007669"/>
    <property type="project" value="InterPro"/>
</dbReference>
<organism evidence="7 8">
    <name type="scientific">Allorhodopirellula solitaria</name>
    <dbReference type="NCBI Taxonomy" id="2527987"/>
    <lineage>
        <taxon>Bacteria</taxon>
        <taxon>Pseudomonadati</taxon>
        <taxon>Planctomycetota</taxon>
        <taxon>Planctomycetia</taxon>
        <taxon>Pirellulales</taxon>
        <taxon>Pirellulaceae</taxon>
        <taxon>Allorhodopirellula</taxon>
    </lineage>
</organism>
<dbReference type="SUPFAM" id="SSF55486">
    <property type="entry name" value="Metalloproteases ('zincins'), catalytic domain"/>
    <property type="match status" value="1"/>
</dbReference>
<dbReference type="Proteomes" id="UP000318053">
    <property type="component" value="Unassembled WGS sequence"/>
</dbReference>
<protein>
    <recommendedName>
        <fullName evidence="6">Peptidase metallopeptidase domain-containing protein</fullName>
    </recommendedName>
</protein>
<dbReference type="InterPro" id="IPR040853">
    <property type="entry name" value="RapA2_cadherin-like"/>
</dbReference>
<keyword evidence="4" id="KW-0862">Zinc</keyword>
<dbReference type="GO" id="GO:0004553">
    <property type="term" value="F:hydrolase activity, hydrolyzing O-glycosyl compounds"/>
    <property type="evidence" value="ECO:0007669"/>
    <property type="project" value="InterPro"/>
</dbReference>
<dbReference type="InterPro" id="IPR011050">
    <property type="entry name" value="Pectin_lyase_fold/virulence"/>
</dbReference>
<dbReference type="Gene3D" id="2.60.120.380">
    <property type="match status" value="2"/>
</dbReference>
<evidence type="ECO:0000256" key="1">
    <source>
        <dbReference type="ARBA" id="ARBA00022670"/>
    </source>
</evidence>
<keyword evidence="2" id="KW-0479">Metal-binding</keyword>
<reference evidence="7 8" key="1">
    <citation type="submission" date="2019-02" db="EMBL/GenBank/DDBJ databases">
        <title>Deep-cultivation of Planctomycetes and their phenomic and genomic characterization uncovers novel biology.</title>
        <authorList>
            <person name="Wiegand S."/>
            <person name="Jogler M."/>
            <person name="Boedeker C."/>
            <person name="Pinto D."/>
            <person name="Vollmers J."/>
            <person name="Rivas-Marin E."/>
            <person name="Kohn T."/>
            <person name="Peeters S.H."/>
            <person name="Heuer A."/>
            <person name="Rast P."/>
            <person name="Oberbeckmann S."/>
            <person name="Bunk B."/>
            <person name="Jeske O."/>
            <person name="Meyerdierks A."/>
            <person name="Storesund J.E."/>
            <person name="Kallscheuer N."/>
            <person name="Luecker S."/>
            <person name="Lage O.M."/>
            <person name="Pohl T."/>
            <person name="Merkel B.J."/>
            <person name="Hornburger P."/>
            <person name="Mueller R.-W."/>
            <person name="Bruemmer F."/>
            <person name="Labrenz M."/>
            <person name="Spormann A.M."/>
            <person name="Op Den Camp H."/>
            <person name="Overmann J."/>
            <person name="Amann R."/>
            <person name="Jetten M.S.M."/>
            <person name="Mascher T."/>
            <person name="Medema M.H."/>
            <person name="Devos D.P."/>
            <person name="Kaster A.-K."/>
            <person name="Ovreas L."/>
            <person name="Rohde M."/>
            <person name="Galperin M.Y."/>
            <person name="Jogler C."/>
        </authorList>
    </citation>
    <scope>NUCLEOTIDE SEQUENCE [LARGE SCALE GENOMIC DNA]</scope>
    <source>
        <strain evidence="7 8">CA85</strain>
    </source>
</reference>
<keyword evidence="3" id="KW-0378">Hydrolase</keyword>
<dbReference type="SUPFAM" id="SSF51126">
    <property type="entry name" value="Pectin lyase-like"/>
    <property type="match status" value="1"/>
</dbReference>
<dbReference type="InterPro" id="IPR007280">
    <property type="entry name" value="Peptidase_C_arc/bac"/>
</dbReference>
<dbReference type="GO" id="GO:0004222">
    <property type="term" value="F:metalloendopeptidase activity"/>
    <property type="evidence" value="ECO:0007669"/>
    <property type="project" value="InterPro"/>
</dbReference>
<feature type="region of interest" description="Disordered" evidence="5">
    <location>
        <begin position="1893"/>
        <end position="1918"/>
    </location>
</feature>
<feature type="compositionally biased region" description="Basic and acidic residues" evidence="5">
    <location>
        <begin position="1"/>
        <end position="18"/>
    </location>
</feature>
<evidence type="ECO:0000259" key="6">
    <source>
        <dbReference type="SMART" id="SM00235"/>
    </source>
</evidence>
<evidence type="ECO:0000256" key="3">
    <source>
        <dbReference type="ARBA" id="ARBA00022801"/>
    </source>
</evidence>
<dbReference type="GO" id="GO:0006508">
    <property type="term" value="P:proteolysis"/>
    <property type="evidence" value="ECO:0007669"/>
    <property type="project" value="UniProtKB-KW"/>
</dbReference>
<dbReference type="InterPro" id="IPR036439">
    <property type="entry name" value="Dockerin_dom_sf"/>
</dbReference>
<dbReference type="Gene3D" id="3.40.390.10">
    <property type="entry name" value="Collagenase (Catalytic Domain)"/>
    <property type="match status" value="1"/>
</dbReference>
<feature type="region of interest" description="Disordered" evidence="5">
    <location>
        <begin position="815"/>
        <end position="841"/>
    </location>
</feature>
<evidence type="ECO:0000256" key="5">
    <source>
        <dbReference type="SAM" id="MobiDB-lite"/>
    </source>
</evidence>
<feature type="region of interest" description="Disordered" evidence="5">
    <location>
        <begin position="1"/>
        <end position="24"/>
    </location>
</feature>
<dbReference type="InterPro" id="IPR006026">
    <property type="entry name" value="Peptidase_Metallo"/>
</dbReference>
<feature type="compositionally biased region" description="Basic and acidic residues" evidence="5">
    <location>
        <begin position="6826"/>
        <end position="6840"/>
    </location>
</feature>
<dbReference type="SUPFAM" id="SSF63446">
    <property type="entry name" value="Type I dockerin domain"/>
    <property type="match status" value="1"/>
</dbReference>
<dbReference type="InterPro" id="IPR045474">
    <property type="entry name" value="GEVED"/>
</dbReference>
<accession>A0A5C5XVE0</accession>